<accession>A0A6A3KVP1</accession>
<dbReference type="EMBL" id="QXFT01001559">
    <property type="protein sequence ID" value="KAE9315554.1"/>
    <property type="molecule type" value="Genomic_DNA"/>
</dbReference>
<evidence type="ECO:0000313" key="3">
    <source>
        <dbReference type="EMBL" id="KAE9023892.1"/>
    </source>
</evidence>
<evidence type="ECO:0000313" key="7">
    <source>
        <dbReference type="Proteomes" id="UP000435112"/>
    </source>
</evidence>
<evidence type="ECO:0000313" key="2">
    <source>
        <dbReference type="EMBL" id="KAE9011391.1"/>
    </source>
</evidence>
<evidence type="ECO:0000313" key="6">
    <source>
        <dbReference type="Proteomes" id="UP000434957"/>
    </source>
</evidence>
<dbReference type="EMBL" id="QXFV01001227">
    <property type="protein sequence ID" value="KAE9011391.1"/>
    <property type="molecule type" value="Genomic_DNA"/>
</dbReference>
<reference evidence="5 7" key="1">
    <citation type="submission" date="2018-09" db="EMBL/GenBank/DDBJ databases">
        <title>Genomic investigation of the strawberry pathogen Phytophthora fragariae indicates pathogenicity is determined by transcriptional variation in three key races.</title>
        <authorList>
            <person name="Adams T.M."/>
            <person name="Armitage A.D."/>
            <person name="Sobczyk M.K."/>
            <person name="Bates H.J."/>
            <person name="Dunwell J.M."/>
            <person name="Nellist C.F."/>
            <person name="Harrison R.J."/>
        </authorList>
    </citation>
    <scope>NUCLEOTIDE SEQUENCE [LARGE SCALE GENOMIC DNA]</scope>
    <source>
        <strain evidence="2 5">SCRP249</strain>
        <strain evidence="3 7">SCRP324</strain>
        <strain evidence="4 6">SCRP333</strain>
    </source>
</reference>
<dbReference type="EMBL" id="QXFU01000700">
    <property type="protein sequence ID" value="KAE9023892.1"/>
    <property type="molecule type" value="Genomic_DNA"/>
</dbReference>
<dbReference type="Proteomes" id="UP000434957">
    <property type="component" value="Unassembled WGS sequence"/>
</dbReference>
<name>A0A6A3KVP1_9STRA</name>
<keyword evidence="6" id="KW-1185">Reference proteome</keyword>
<organism evidence="2 5">
    <name type="scientific">Phytophthora rubi</name>
    <dbReference type="NCBI Taxonomy" id="129364"/>
    <lineage>
        <taxon>Eukaryota</taxon>
        <taxon>Sar</taxon>
        <taxon>Stramenopiles</taxon>
        <taxon>Oomycota</taxon>
        <taxon>Peronosporomycetes</taxon>
        <taxon>Peronosporales</taxon>
        <taxon>Peronosporaceae</taxon>
        <taxon>Phytophthora</taxon>
    </lineage>
</organism>
<dbReference type="AlphaFoldDB" id="A0A6A3KVP1"/>
<sequence>MELVEKSTTGSRMRAFRQELTVQLDWDIARYQQQRARGSFPAVRALGNNGGNHLHKDPTVVAPELNARKQT</sequence>
<feature type="region of interest" description="Disordered" evidence="1">
    <location>
        <begin position="42"/>
        <end position="71"/>
    </location>
</feature>
<dbReference type="Proteomes" id="UP000429607">
    <property type="component" value="Unassembled WGS sequence"/>
</dbReference>
<proteinExistence type="predicted"/>
<evidence type="ECO:0000313" key="4">
    <source>
        <dbReference type="EMBL" id="KAE9315554.1"/>
    </source>
</evidence>
<evidence type="ECO:0000256" key="1">
    <source>
        <dbReference type="SAM" id="MobiDB-lite"/>
    </source>
</evidence>
<evidence type="ECO:0000313" key="5">
    <source>
        <dbReference type="Proteomes" id="UP000429607"/>
    </source>
</evidence>
<dbReference type="Proteomes" id="UP000435112">
    <property type="component" value="Unassembled WGS sequence"/>
</dbReference>
<protein>
    <submittedName>
        <fullName evidence="2">Uncharacterized protein</fullName>
    </submittedName>
</protein>
<comment type="caution">
    <text evidence="2">The sequence shown here is derived from an EMBL/GenBank/DDBJ whole genome shotgun (WGS) entry which is preliminary data.</text>
</comment>
<gene>
    <name evidence="2" type="ORF">PR001_g15927</name>
    <name evidence="3" type="ORF">PR002_g11598</name>
    <name evidence="4" type="ORF">PR003_g18958</name>
</gene>